<accession>A0A699TMB8</accession>
<sequence length="56" mass="6463">TKKQKVKNDKEKAELKQLMKTILDKEVAINAIPLAVKSPRIVDWKIHKEGKKAIIR</sequence>
<dbReference type="AlphaFoldDB" id="A0A699TMB8"/>
<protein>
    <submittedName>
        <fullName evidence="1">Uncharacterized protein</fullName>
    </submittedName>
</protein>
<organism evidence="1">
    <name type="scientific">Tanacetum cinerariifolium</name>
    <name type="common">Dalmatian daisy</name>
    <name type="synonym">Chrysanthemum cinerariifolium</name>
    <dbReference type="NCBI Taxonomy" id="118510"/>
    <lineage>
        <taxon>Eukaryota</taxon>
        <taxon>Viridiplantae</taxon>
        <taxon>Streptophyta</taxon>
        <taxon>Embryophyta</taxon>
        <taxon>Tracheophyta</taxon>
        <taxon>Spermatophyta</taxon>
        <taxon>Magnoliopsida</taxon>
        <taxon>eudicotyledons</taxon>
        <taxon>Gunneridae</taxon>
        <taxon>Pentapetalae</taxon>
        <taxon>asterids</taxon>
        <taxon>campanulids</taxon>
        <taxon>Asterales</taxon>
        <taxon>Asteraceae</taxon>
        <taxon>Asteroideae</taxon>
        <taxon>Anthemideae</taxon>
        <taxon>Anthemidinae</taxon>
        <taxon>Tanacetum</taxon>
    </lineage>
</organism>
<dbReference type="EMBL" id="BKCJ011243000">
    <property type="protein sequence ID" value="GFD09104.1"/>
    <property type="molecule type" value="Genomic_DNA"/>
</dbReference>
<reference evidence="1" key="1">
    <citation type="journal article" date="2019" name="Sci. Rep.">
        <title>Draft genome of Tanacetum cinerariifolium, the natural source of mosquito coil.</title>
        <authorList>
            <person name="Yamashiro T."/>
            <person name="Shiraishi A."/>
            <person name="Satake H."/>
            <person name="Nakayama K."/>
        </authorList>
    </citation>
    <scope>NUCLEOTIDE SEQUENCE</scope>
</reference>
<feature type="non-terminal residue" evidence="1">
    <location>
        <position position="1"/>
    </location>
</feature>
<gene>
    <name evidence="1" type="ORF">Tci_881073</name>
</gene>
<name>A0A699TMB8_TANCI</name>
<evidence type="ECO:0000313" key="1">
    <source>
        <dbReference type="EMBL" id="GFD09104.1"/>
    </source>
</evidence>
<comment type="caution">
    <text evidence="1">The sequence shown here is derived from an EMBL/GenBank/DDBJ whole genome shotgun (WGS) entry which is preliminary data.</text>
</comment>
<proteinExistence type="predicted"/>